<keyword evidence="6" id="KW-0808">Transferase</keyword>
<dbReference type="EMBL" id="JAAXOO010000004">
    <property type="protein sequence ID" value="NKY34929.1"/>
    <property type="molecule type" value="Genomic_DNA"/>
</dbReference>
<dbReference type="RefSeq" id="WP_051133680.1">
    <property type="nucleotide sequence ID" value="NZ_JAAXOO010000004.1"/>
</dbReference>
<keyword evidence="7" id="KW-1185">Reference proteome</keyword>
<reference evidence="6 7" key="1">
    <citation type="submission" date="2020-04" db="EMBL/GenBank/DDBJ databases">
        <title>MicrobeNet Type strains.</title>
        <authorList>
            <person name="Nicholson A.C."/>
        </authorList>
    </citation>
    <scope>NUCLEOTIDE SEQUENCE [LARGE SCALE GENOMIC DNA]</scope>
    <source>
        <strain evidence="6 7">DSM 45078</strain>
    </source>
</reference>
<keyword evidence="4 5" id="KW-0472">Membrane</keyword>
<comment type="subcellular location">
    <subcellularLocation>
        <location evidence="1">Endomembrane system</location>
        <topology evidence="1">Multi-pass membrane protein</topology>
    </subcellularLocation>
</comment>
<keyword evidence="6" id="KW-0489">Methyltransferase</keyword>
<keyword evidence="2 5" id="KW-0812">Transmembrane</keyword>
<dbReference type="PANTHER" id="PTHR12714:SF9">
    <property type="entry name" value="PROTEIN-S-ISOPRENYLCYSTEINE O-METHYLTRANSFERASE"/>
    <property type="match status" value="1"/>
</dbReference>
<gene>
    <name evidence="6" type="ORF">HGA13_17895</name>
</gene>
<dbReference type="GO" id="GO:0012505">
    <property type="term" value="C:endomembrane system"/>
    <property type="evidence" value="ECO:0007669"/>
    <property type="project" value="UniProtKB-SubCell"/>
</dbReference>
<dbReference type="Gene3D" id="1.20.120.1630">
    <property type="match status" value="1"/>
</dbReference>
<name>A0A846XI67_9NOCA</name>
<dbReference type="AlphaFoldDB" id="A0A846XI67"/>
<evidence type="ECO:0000256" key="4">
    <source>
        <dbReference type="ARBA" id="ARBA00023136"/>
    </source>
</evidence>
<feature type="transmembrane region" description="Helical" evidence="5">
    <location>
        <begin position="45"/>
        <end position="68"/>
    </location>
</feature>
<dbReference type="GO" id="GO:0032259">
    <property type="term" value="P:methylation"/>
    <property type="evidence" value="ECO:0007669"/>
    <property type="project" value="UniProtKB-KW"/>
</dbReference>
<feature type="transmembrane region" description="Helical" evidence="5">
    <location>
        <begin position="80"/>
        <end position="103"/>
    </location>
</feature>
<evidence type="ECO:0000256" key="5">
    <source>
        <dbReference type="SAM" id="Phobius"/>
    </source>
</evidence>
<dbReference type="InterPro" id="IPR007318">
    <property type="entry name" value="Phopholipid_MeTrfase"/>
</dbReference>
<evidence type="ECO:0000256" key="1">
    <source>
        <dbReference type="ARBA" id="ARBA00004127"/>
    </source>
</evidence>
<keyword evidence="3 5" id="KW-1133">Transmembrane helix</keyword>
<evidence type="ECO:0000256" key="3">
    <source>
        <dbReference type="ARBA" id="ARBA00022989"/>
    </source>
</evidence>
<evidence type="ECO:0000313" key="6">
    <source>
        <dbReference type="EMBL" id="NKY34929.1"/>
    </source>
</evidence>
<evidence type="ECO:0000313" key="7">
    <source>
        <dbReference type="Proteomes" id="UP000565715"/>
    </source>
</evidence>
<proteinExistence type="predicted"/>
<accession>A0A846XI67</accession>
<organism evidence="6 7">
    <name type="scientific">Nocardia speluncae</name>
    <dbReference type="NCBI Taxonomy" id="419477"/>
    <lineage>
        <taxon>Bacteria</taxon>
        <taxon>Bacillati</taxon>
        <taxon>Actinomycetota</taxon>
        <taxon>Actinomycetes</taxon>
        <taxon>Mycobacteriales</taxon>
        <taxon>Nocardiaceae</taxon>
        <taxon>Nocardia</taxon>
    </lineage>
</organism>
<comment type="caution">
    <text evidence="6">The sequence shown here is derived from an EMBL/GenBank/DDBJ whole genome shotgun (WGS) entry which is preliminary data.</text>
</comment>
<dbReference type="Proteomes" id="UP000565715">
    <property type="component" value="Unassembled WGS sequence"/>
</dbReference>
<dbReference type="GO" id="GO:0008168">
    <property type="term" value="F:methyltransferase activity"/>
    <property type="evidence" value="ECO:0007669"/>
    <property type="project" value="UniProtKB-KW"/>
</dbReference>
<dbReference type="PANTHER" id="PTHR12714">
    <property type="entry name" value="PROTEIN-S ISOPRENYLCYSTEINE O-METHYLTRANSFERASE"/>
    <property type="match status" value="1"/>
</dbReference>
<sequence>MAIAALVVFAMFALVAGGARVLIQRRRTGDTGIRQFRPAPGSVQWWAHWGFVTGGLITGLAAPLADLAGLAPIPFADQPAVAVAGVVVAVAGVAATFGAQLAMGASWRIGVEDTERTRLVTTGVFGCVRNPIFTTMLVTFAGLALMVPNPVAVAGCVLLLAGVQAQVRAVEEPYLQQVHGSAYTDYTTRVGRFLPGIGRSRQLQR</sequence>
<protein>
    <submittedName>
        <fullName evidence="6">Isoprenylcysteine carboxylmethyltransferase family protein</fullName>
    </submittedName>
</protein>
<dbReference type="Pfam" id="PF04191">
    <property type="entry name" value="PEMT"/>
    <property type="match status" value="1"/>
</dbReference>
<evidence type="ECO:0000256" key="2">
    <source>
        <dbReference type="ARBA" id="ARBA00022692"/>
    </source>
</evidence>